<evidence type="ECO:0000256" key="5">
    <source>
        <dbReference type="ARBA" id="ARBA00023136"/>
    </source>
</evidence>
<evidence type="ECO:0000313" key="9">
    <source>
        <dbReference type="Proteomes" id="UP000315010"/>
    </source>
</evidence>
<evidence type="ECO:0000259" key="7">
    <source>
        <dbReference type="Pfam" id="PF03553"/>
    </source>
</evidence>
<dbReference type="GO" id="GO:0005886">
    <property type="term" value="C:plasma membrane"/>
    <property type="evidence" value="ECO:0007669"/>
    <property type="project" value="UniProtKB-SubCell"/>
</dbReference>
<keyword evidence="3 6" id="KW-0812">Transmembrane</keyword>
<organism evidence="8 9">
    <name type="scientific">Novipirellula herctigrandis</name>
    <dbReference type="NCBI Taxonomy" id="2527986"/>
    <lineage>
        <taxon>Bacteria</taxon>
        <taxon>Pseudomonadati</taxon>
        <taxon>Planctomycetota</taxon>
        <taxon>Planctomycetia</taxon>
        <taxon>Pirellulales</taxon>
        <taxon>Pirellulaceae</taxon>
        <taxon>Novipirellula</taxon>
    </lineage>
</organism>
<feature type="transmembrane region" description="Helical" evidence="6">
    <location>
        <begin position="506"/>
        <end position="521"/>
    </location>
</feature>
<evidence type="ECO:0000256" key="2">
    <source>
        <dbReference type="ARBA" id="ARBA00022475"/>
    </source>
</evidence>
<proteinExistence type="predicted"/>
<feature type="transmembrane region" description="Helical" evidence="6">
    <location>
        <begin position="340"/>
        <end position="360"/>
    </location>
</feature>
<feature type="domain" description="Na+/H+ antiporter NhaC-like C-terminal" evidence="7">
    <location>
        <begin position="162"/>
        <end position="489"/>
    </location>
</feature>
<feature type="transmembrane region" description="Helical" evidence="6">
    <location>
        <begin position="307"/>
        <end position="328"/>
    </location>
</feature>
<evidence type="ECO:0000313" key="8">
    <source>
        <dbReference type="EMBL" id="TWT83758.1"/>
    </source>
</evidence>
<comment type="caution">
    <text evidence="8">The sequence shown here is derived from an EMBL/GenBank/DDBJ whole genome shotgun (WGS) entry which is preliminary data.</text>
</comment>
<dbReference type="AlphaFoldDB" id="A0A5C5Z957"/>
<evidence type="ECO:0000256" key="6">
    <source>
        <dbReference type="SAM" id="Phobius"/>
    </source>
</evidence>
<feature type="transmembrane region" description="Helical" evidence="6">
    <location>
        <begin position="12"/>
        <end position="41"/>
    </location>
</feature>
<dbReference type="PANTHER" id="PTHR43478">
    <property type="entry name" value="NA+/H+ ANTIPORTER-RELATED"/>
    <property type="match status" value="1"/>
</dbReference>
<accession>A0A5C5Z957</accession>
<reference evidence="8 9" key="1">
    <citation type="submission" date="2019-02" db="EMBL/GenBank/DDBJ databases">
        <title>Deep-cultivation of Planctomycetes and their phenomic and genomic characterization uncovers novel biology.</title>
        <authorList>
            <person name="Wiegand S."/>
            <person name="Jogler M."/>
            <person name="Boedeker C."/>
            <person name="Pinto D."/>
            <person name="Vollmers J."/>
            <person name="Rivas-Marin E."/>
            <person name="Kohn T."/>
            <person name="Peeters S.H."/>
            <person name="Heuer A."/>
            <person name="Rast P."/>
            <person name="Oberbeckmann S."/>
            <person name="Bunk B."/>
            <person name="Jeske O."/>
            <person name="Meyerdierks A."/>
            <person name="Storesund J.E."/>
            <person name="Kallscheuer N."/>
            <person name="Luecker S."/>
            <person name="Lage O.M."/>
            <person name="Pohl T."/>
            <person name="Merkel B.J."/>
            <person name="Hornburger P."/>
            <person name="Mueller R.-W."/>
            <person name="Bruemmer F."/>
            <person name="Labrenz M."/>
            <person name="Spormann A.M."/>
            <person name="Op Den Camp H."/>
            <person name="Overmann J."/>
            <person name="Amann R."/>
            <person name="Jetten M.S.M."/>
            <person name="Mascher T."/>
            <person name="Medema M.H."/>
            <person name="Devos D.P."/>
            <person name="Kaster A.-K."/>
            <person name="Ovreas L."/>
            <person name="Rohde M."/>
            <person name="Galperin M.Y."/>
            <person name="Jogler C."/>
        </authorList>
    </citation>
    <scope>NUCLEOTIDE SEQUENCE [LARGE SCALE GENOMIC DNA]</scope>
    <source>
        <strain evidence="8 9">CA13</strain>
    </source>
</reference>
<dbReference type="PANTHER" id="PTHR43478:SF1">
    <property type="entry name" value="NA+_H+ ANTIPORTER NHAC-LIKE C-TERMINAL DOMAIN-CONTAINING PROTEIN"/>
    <property type="match status" value="1"/>
</dbReference>
<feature type="transmembrane region" description="Helical" evidence="6">
    <location>
        <begin position="203"/>
        <end position="223"/>
    </location>
</feature>
<dbReference type="OrthoDB" id="9762978at2"/>
<feature type="transmembrane region" description="Helical" evidence="6">
    <location>
        <begin position="148"/>
        <end position="171"/>
    </location>
</feature>
<dbReference type="InterPro" id="IPR018461">
    <property type="entry name" value="Na/H_Antiport_NhaC-like_C"/>
</dbReference>
<protein>
    <submittedName>
        <fullName evidence="8">Malate-2H(+)/Na(+)-lactate antiporter</fullName>
    </submittedName>
</protein>
<feature type="transmembrane region" description="Helical" evidence="6">
    <location>
        <begin position="391"/>
        <end position="413"/>
    </location>
</feature>
<feature type="transmembrane region" description="Helical" evidence="6">
    <location>
        <begin position="72"/>
        <end position="95"/>
    </location>
</feature>
<evidence type="ECO:0000256" key="1">
    <source>
        <dbReference type="ARBA" id="ARBA00004651"/>
    </source>
</evidence>
<keyword evidence="2" id="KW-1003">Cell membrane</keyword>
<comment type="subcellular location">
    <subcellularLocation>
        <location evidence="1">Cell membrane</location>
        <topology evidence="1">Multi-pass membrane protein</topology>
    </subcellularLocation>
</comment>
<dbReference type="RefSeq" id="WP_146401120.1">
    <property type="nucleotide sequence ID" value="NZ_SJPJ01000001.1"/>
</dbReference>
<sequence length="533" mass="56159">MQHGFESLLPPIVAIALAILTRQVLLPLGTGIFVGAVLLSYSQPEARWFDSVLVFLESLYRSVHDFDHLQTLAFTLLLGAMVGVMEYGGGIRSLVTNLSSRIRTRSGAQTMISLSGLAIFFDDYANTLLIGGTMRSPADRYGLSRSKLAYLVDSTAAPVAGLSVISTWTAIEISYMADGLSAAGVSDGSAAFALFLESIPYRFYPFLALAMVFAVSITGRDFGPMRRAEQKALDESPDLVANLTEGSSGYDASEPKRLWLASVIPIALCVAAIGIVLVITGTNEATILESMGPLRAAIETLGSGNSYLALIAGGAMGLFAAILMHMAIADCGLQRLLDGAMRGALQMMPAMLILWLAWALSAMTRPDALDTGGYLSSVLSNRLDPRLLPTAVFLISGFVAFSTGTSWGTMAILTPLSVTLSLQLDISGDPSGVICLATAGSVLAGAILGDHCSPISDTTVLSSRASGCDHLQHVQTQMPYALTVATVSILCGCLPCMLGISPWACLATGVMAIFLLVRLVGRRPNGQQSNAQE</sequence>
<keyword evidence="5 6" id="KW-0472">Membrane</keyword>
<keyword evidence="4 6" id="KW-1133">Transmembrane helix</keyword>
<feature type="transmembrane region" description="Helical" evidence="6">
    <location>
        <begin position="258"/>
        <end position="279"/>
    </location>
</feature>
<dbReference type="EMBL" id="SJPJ01000001">
    <property type="protein sequence ID" value="TWT83758.1"/>
    <property type="molecule type" value="Genomic_DNA"/>
</dbReference>
<dbReference type="Pfam" id="PF03553">
    <property type="entry name" value="Na_H_antiporter"/>
    <property type="match status" value="1"/>
</dbReference>
<keyword evidence="9" id="KW-1185">Reference proteome</keyword>
<dbReference type="Proteomes" id="UP000315010">
    <property type="component" value="Unassembled WGS sequence"/>
</dbReference>
<evidence type="ECO:0000256" key="4">
    <source>
        <dbReference type="ARBA" id="ARBA00022989"/>
    </source>
</evidence>
<name>A0A5C5Z957_9BACT</name>
<gene>
    <name evidence="8" type="primary">mleN</name>
    <name evidence="8" type="ORF">CA13_52290</name>
</gene>
<evidence type="ECO:0000256" key="3">
    <source>
        <dbReference type="ARBA" id="ARBA00022692"/>
    </source>
</evidence>